<dbReference type="Proteomes" id="UP001154400">
    <property type="component" value="Chromosome"/>
</dbReference>
<keyword evidence="2 4" id="KW-0238">DNA-binding</keyword>
<dbReference type="Gene3D" id="1.10.10.60">
    <property type="entry name" value="Homeodomain-like"/>
    <property type="match status" value="1"/>
</dbReference>
<dbReference type="InterPro" id="IPR001647">
    <property type="entry name" value="HTH_TetR"/>
</dbReference>
<dbReference type="EMBL" id="FN563149">
    <property type="protein sequence ID" value="CBH46463.1"/>
    <property type="molecule type" value="Genomic_DNA"/>
</dbReference>
<dbReference type="RefSeq" id="WP_005516157.1">
    <property type="nucleotide sequence ID" value="NC_014659.1"/>
</dbReference>
<name>A0A3S5Y1Q4_RHOH1</name>
<evidence type="ECO:0000259" key="5">
    <source>
        <dbReference type="PROSITE" id="PS50977"/>
    </source>
</evidence>
<dbReference type="AlphaFoldDB" id="A0A3S5Y1Q4"/>
<dbReference type="PRINTS" id="PR00455">
    <property type="entry name" value="HTHTETR"/>
</dbReference>
<protein>
    <submittedName>
        <fullName evidence="6">TetR family transcriptional regulator</fullName>
    </submittedName>
</protein>
<evidence type="ECO:0000256" key="3">
    <source>
        <dbReference type="ARBA" id="ARBA00023163"/>
    </source>
</evidence>
<evidence type="ECO:0000256" key="1">
    <source>
        <dbReference type="ARBA" id="ARBA00023015"/>
    </source>
</evidence>
<dbReference type="Gene3D" id="1.10.357.10">
    <property type="entry name" value="Tetracycline Repressor, domain 2"/>
    <property type="match status" value="1"/>
</dbReference>
<evidence type="ECO:0000313" key="7">
    <source>
        <dbReference type="Proteomes" id="UP000006892"/>
    </source>
</evidence>
<feature type="domain" description="HTH tetR-type" evidence="5">
    <location>
        <begin position="13"/>
        <end position="73"/>
    </location>
</feature>
<dbReference type="InterPro" id="IPR009057">
    <property type="entry name" value="Homeodomain-like_sf"/>
</dbReference>
<gene>
    <name evidence="6" type="ordered locus">REQ_03230</name>
</gene>
<evidence type="ECO:0000256" key="2">
    <source>
        <dbReference type="ARBA" id="ARBA00023125"/>
    </source>
</evidence>
<organism evidence="6">
    <name type="scientific">Rhodococcus hoagii (strain 103S)</name>
    <name type="common">Rhodococcus equi</name>
    <dbReference type="NCBI Taxonomy" id="685727"/>
    <lineage>
        <taxon>Bacteria</taxon>
        <taxon>Bacillati</taxon>
        <taxon>Actinomycetota</taxon>
        <taxon>Actinomycetes</taxon>
        <taxon>Mycobacteriales</taxon>
        <taxon>Nocardiaceae</taxon>
        <taxon>Prescottella</taxon>
    </lineage>
</organism>
<reference evidence="6" key="1">
    <citation type="journal article" date="2010" name="PLoS Genet.">
        <title>The genome of a pathogenic rhodococcus: cooptive virulence underpinned by key gene acquisitions.</title>
        <authorList>
            <person name="Letek M."/>
            <person name="Gonzalez P."/>
            <person name="Macarthur I."/>
            <person name="Rodriguez H."/>
            <person name="Freeman T.C."/>
            <person name="Valero-Rello A."/>
            <person name="Blanco M."/>
            <person name="Buckley T."/>
            <person name="Cherevach I."/>
            <person name="Fahey R."/>
            <person name="Hapeshi A."/>
            <person name="Holdstock J."/>
            <person name="Leadon D."/>
            <person name="Navas J."/>
            <person name="Ocampo A."/>
            <person name="Quail M.A."/>
            <person name="Sanders M."/>
            <person name="Scortti M.M."/>
            <person name="Prescott J.F."/>
            <person name="Fogarty U."/>
            <person name="Meijer W.G."/>
            <person name="Parkhill J."/>
            <person name="Bentley S.D."/>
            <person name="Vazquez-Boland J.A."/>
        </authorList>
    </citation>
    <scope>NUCLEOTIDE SEQUENCE [LARGE SCALE GENOMIC DNA]</scope>
    <source>
        <strain evidence="6 7">103S</strain>
    </source>
</reference>
<sequence>MGEELGLRDRKKAATRIALSEAAARLAMERGIELVTADMIASEAGVSVRTFHNYFSCKEEAVLHHLEADVLEWADWLRERPGDEPILDSLEHIVRRALLESDHELEKMQALADLIDSSPTLLAKKMEMHVRLTPMLDEVIAERTGATGLYPSLLQTVVGAAVKASLDLWMSGRSSAAGPEQLVHEAFDHLRSGLAVPAS</sequence>
<dbReference type="GO" id="GO:0000976">
    <property type="term" value="F:transcription cis-regulatory region binding"/>
    <property type="evidence" value="ECO:0007669"/>
    <property type="project" value="TreeGrafter"/>
</dbReference>
<dbReference type="PANTHER" id="PTHR30055">
    <property type="entry name" value="HTH-TYPE TRANSCRIPTIONAL REGULATOR RUTR"/>
    <property type="match status" value="1"/>
</dbReference>
<evidence type="ECO:0000256" key="4">
    <source>
        <dbReference type="PROSITE-ProRule" id="PRU00335"/>
    </source>
</evidence>
<keyword evidence="3" id="KW-0804">Transcription</keyword>
<dbReference type="GO" id="GO:0003700">
    <property type="term" value="F:DNA-binding transcription factor activity"/>
    <property type="evidence" value="ECO:0007669"/>
    <property type="project" value="TreeGrafter"/>
</dbReference>
<feature type="DNA-binding region" description="H-T-H motif" evidence="4">
    <location>
        <begin position="36"/>
        <end position="55"/>
    </location>
</feature>
<keyword evidence="1" id="KW-0805">Transcription regulation</keyword>
<dbReference type="InterPro" id="IPR050109">
    <property type="entry name" value="HTH-type_TetR-like_transc_reg"/>
</dbReference>
<evidence type="ECO:0000313" key="6">
    <source>
        <dbReference type="EMBL" id="CBH46463.1"/>
    </source>
</evidence>
<dbReference type="SUPFAM" id="SSF46689">
    <property type="entry name" value="Homeodomain-like"/>
    <property type="match status" value="1"/>
</dbReference>
<dbReference type="PROSITE" id="PS50977">
    <property type="entry name" value="HTH_TETR_2"/>
    <property type="match status" value="1"/>
</dbReference>
<dbReference type="Pfam" id="PF00440">
    <property type="entry name" value="TetR_N"/>
    <property type="match status" value="1"/>
</dbReference>
<dbReference type="PANTHER" id="PTHR30055:SF238">
    <property type="entry name" value="MYCOFACTOCIN BIOSYNTHESIS TRANSCRIPTIONAL REGULATOR MFTR-RELATED"/>
    <property type="match status" value="1"/>
</dbReference>
<dbReference type="KEGG" id="req:REQ_03230"/>
<dbReference type="InterPro" id="IPR041347">
    <property type="entry name" value="MftR_C"/>
</dbReference>
<proteinExistence type="predicted"/>
<dbReference type="GeneID" id="57575840"/>
<accession>A0A3S5Y1Q4</accession>
<dbReference type="Pfam" id="PF17754">
    <property type="entry name" value="TetR_C_14"/>
    <property type="match status" value="1"/>
</dbReference>